<dbReference type="EMBL" id="CM035435">
    <property type="protein sequence ID" value="KAH7290387.1"/>
    <property type="molecule type" value="Genomic_DNA"/>
</dbReference>
<organism evidence="10 11">
    <name type="scientific">Ceratopteris richardii</name>
    <name type="common">Triangle waterfern</name>
    <dbReference type="NCBI Taxonomy" id="49495"/>
    <lineage>
        <taxon>Eukaryota</taxon>
        <taxon>Viridiplantae</taxon>
        <taxon>Streptophyta</taxon>
        <taxon>Embryophyta</taxon>
        <taxon>Tracheophyta</taxon>
        <taxon>Polypodiopsida</taxon>
        <taxon>Polypodiidae</taxon>
        <taxon>Polypodiales</taxon>
        <taxon>Pteridineae</taxon>
        <taxon>Pteridaceae</taxon>
        <taxon>Parkerioideae</taxon>
        <taxon>Ceratopteris</taxon>
    </lineage>
</organism>
<sequence>MASSATSSAPHAVRRLRNSQRFSRFRGVRWRSWGSWVAEIRVPNSSNRLWLGSYRSIQQAARAYDVATLCLRGPSAGPLNLPTLPIPTGISSALSLPAVRDLAVQEAARLRPRSPTSVAAAIDDSNSSLRPRNGSPLPPNFPAGQLDGEPASTDFNLADLFFCSSTGMPQNSSSSEAQTETSVNEASLLDVWFSLELRPELDPMLQQLVMYSLYRVNPEEQQSDPPA</sequence>
<dbReference type="SUPFAM" id="SSF54171">
    <property type="entry name" value="DNA-binding domain"/>
    <property type="match status" value="1"/>
</dbReference>
<evidence type="ECO:0000313" key="10">
    <source>
        <dbReference type="EMBL" id="KAH7290387.1"/>
    </source>
</evidence>
<evidence type="ECO:0000256" key="7">
    <source>
        <dbReference type="ARBA" id="ARBA00024343"/>
    </source>
</evidence>
<dbReference type="PROSITE" id="PS51032">
    <property type="entry name" value="AP2_ERF"/>
    <property type="match status" value="1"/>
</dbReference>
<keyword evidence="5" id="KW-0804">Transcription</keyword>
<comment type="subcellular location">
    <subcellularLocation>
        <location evidence="1">Nucleus</location>
    </subcellularLocation>
</comment>
<dbReference type="GO" id="GO:0003677">
    <property type="term" value="F:DNA binding"/>
    <property type="evidence" value="ECO:0007669"/>
    <property type="project" value="UniProtKB-KW"/>
</dbReference>
<dbReference type="GO" id="GO:0003700">
    <property type="term" value="F:DNA-binding transcription factor activity"/>
    <property type="evidence" value="ECO:0007669"/>
    <property type="project" value="InterPro"/>
</dbReference>
<feature type="region of interest" description="Disordered" evidence="8">
    <location>
        <begin position="114"/>
        <end position="149"/>
    </location>
</feature>
<dbReference type="PANTHER" id="PTHR31985">
    <property type="entry name" value="ETHYLENE-RESPONSIVE TRANSCRIPTION FACTOR ERF042-RELATED"/>
    <property type="match status" value="1"/>
</dbReference>
<evidence type="ECO:0000256" key="1">
    <source>
        <dbReference type="ARBA" id="ARBA00004123"/>
    </source>
</evidence>
<dbReference type="AlphaFoldDB" id="A0A8T2R311"/>
<evidence type="ECO:0000256" key="5">
    <source>
        <dbReference type="ARBA" id="ARBA00023163"/>
    </source>
</evidence>
<evidence type="ECO:0000256" key="8">
    <source>
        <dbReference type="SAM" id="MobiDB-lite"/>
    </source>
</evidence>
<keyword evidence="11" id="KW-1185">Reference proteome</keyword>
<gene>
    <name evidence="10" type="ORF">KP509_30G046200</name>
</gene>
<dbReference type="InterPro" id="IPR051032">
    <property type="entry name" value="AP2/ERF_TF_ERF_subfamily"/>
</dbReference>
<dbReference type="OrthoDB" id="1918918at2759"/>
<dbReference type="PANTHER" id="PTHR31985:SF312">
    <property type="entry name" value="AP2_ERF DOMAIN-CONTAINING PROTEIN"/>
    <property type="match status" value="1"/>
</dbReference>
<evidence type="ECO:0000256" key="4">
    <source>
        <dbReference type="ARBA" id="ARBA00023159"/>
    </source>
</evidence>
<dbReference type="Proteomes" id="UP000825935">
    <property type="component" value="Chromosome 30"/>
</dbReference>
<keyword evidence="4" id="KW-0010">Activator</keyword>
<evidence type="ECO:0000256" key="3">
    <source>
        <dbReference type="ARBA" id="ARBA00023125"/>
    </source>
</evidence>
<keyword evidence="6" id="KW-0539">Nucleus</keyword>
<accession>A0A8T2R311</accession>
<dbReference type="CDD" id="cd00018">
    <property type="entry name" value="AP2"/>
    <property type="match status" value="1"/>
</dbReference>
<evidence type="ECO:0000259" key="9">
    <source>
        <dbReference type="PROSITE" id="PS51032"/>
    </source>
</evidence>
<keyword evidence="3" id="KW-0238">DNA-binding</keyword>
<evidence type="ECO:0000256" key="6">
    <source>
        <dbReference type="ARBA" id="ARBA00023242"/>
    </source>
</evidence>
<keyword evidence="2" id="KW-0805">Transcription regulation</keyword>
<dbReference type="InterPro" id="IPR016177">
    <property type="entry name" value="DNA-bd_dom_sf"/>
</dbReference>
<proteinExistence type="inferred from homology"/>
<dbReference type="Gene3D" id="3.30.730.10">
    <property type="entry name" value="AP2/ERF domain"/>
    <property type="match status" value="1"/>
</dbReference>
<reference evidence="10" key="1">
    <citation type="submission" date="2021-08" db="EMBL/GenBank/DDBJ databases">
        <title>WGS assembly of Ceratopteris richardii.</title>
        <authorList>
            <person name="Marchant D.B."/>
            <person name="Chen G."/>
            <person name="Jenkins J."/>
            <person name="Shu S."/>
            <person name="Leebens-Mack J."/>
            <person name="Grimwood J."/>
            <person name="Schmutz J."/>
            <person name="Soltis P."/>
            <person name="Soltis D."/>
            <person name="Chen Z.-H."/>
        </authorList>
    </citation>
    <scope>NUCLEOTIDE SEQUENCE</scope>
    <source>
        <strain evidence="10">Whitten #5841</strain>
        <tissue evidence="10">Leaf</tissue>
    </source>
</reference>
<feature type="domain" description="AP2/ERF" evidence="9">
    <location>
        <begin position="24"/>
        <end position="82"/>
    </location>
</feature>
<dbReference type="SMART" id="SM00380">
    <property type="entry name" value="AP2"/>
    <property type="match status" value="1"/>
</dbReference>
<dbReference type="GO" id="GO:0005634">
    <property type="term" value="C:nucleus"/>
    <property type="evidence" value="ECO:0007669"/>
    <property type="project" value="UniProtKB-SubCell"/>
</dbReference>
<evidence type="ECO:0000256" key="2">
    <source>
        <dbReference type="ARBA" id="ARBA00023015"/>
    </source>
</evidence>
<comment type="similarity">
    <text evidence="7">Belongs to the AP2/ERF transcription factor family. ERF subfamily.</text>
</comment>
<dbReference type="InterPro" id="IPR036955">
    <property type="entry name" value="AP2/ERF_dom_sf"/>
</dbReference>
<name>A0A8T2R311_CERRI</name>
<dbReference type="PRINTS" id="PR00367">
    <property type="entry name" value="ETHRSPELEMNT"/>
</dbReference>
<dbReference type="InterPro" id="IPR001471">
    <property type="entry name" value="AP2/ERF_dom"/>
</dbReference>
<dbReference type="Pfam" id="PF00847">
    <property type="entry name" value="AP2"/>
    <property type="match status" value="1"/>
</dbReference>
<comment type="caution">
    <text evidence="10">The sequence shown here is derived from an EMBL/GenBank/DDBJ whole genome shotgun (WGS) entry which is preliminary data.</text>
</comment>
<protein>
    <recommendedName>
        <fullName evidence="9">AP2/ERF domain-containing protein</fullName>
    </recommendedName>
</protein>
<evidence type="ECO:0000313" key="11">
    <source>
        <dbReference type="Proteomes" id="UP000825935"/>
    </source>
</evidence>